<dbReference type="GO" id="GO:0005886">
    <property type="term" value="C:plasma membrane"/>
    <property type="evidence" value="ECO:0007669"/>
    <property type="project" value="UniProtKB-SubCell"/>
</dbReference>
<dbReference type="EMBL" id="CP021255">
    <property type="protein sequence ID" value="AVD71710.1"/>
    <property type="molecule type" value="Genomic_DNA"/>
</dbReference>
<gene>
    <name evidence="10" type="ORF">CAY53_09730</name>
</gene>
<feature type="transmembrane region" description="Helical" evidence="8">
    <location>
        <begin position="75"/>
        <end position="95"/>
    </location>
</feature>
<comment type="similarity">
    <text evidence="7">Belongs to the ThrE exporter (TC 2.A.79) family.</text>
</comment>
<feature type="transmembrane region" description="Helical" evidence="8">
    <location>
        <begin position="49"/>
        <end position="69"/>
    </location>
</feature>
<evidence type="ECO:0000259" key="9">
    <source>
        <dbReference type="Pfam" id="PF12821"/>
    </source>
</evidence>
<dbReference type="KEGG" id="deo:CAY53_09730"/>
<keyword evidence="2" id="KW-1003">Cell membrane</keyword>
<feature type="domain" description="Threonine/Serine exporter ThrE" evidence="9">
    <location>
        <begin position="3"/>
        <end position="129"/>
    </location>
</feature>
<feature type="transmembrane region" description="Helical" evidence="8">
    <location>
        <begin position="24"/>
        <end position="42"/>
    </location>
</feature>
<proteinExistence type="inferred from homology"/>
<name>A0A2L1GPV3_9BACT</name>
<evidence type="ECO:0000256" key="7">
    <source>
        <dbReference type="ARBA" id="ARBA00034125"/>
    </source>
</evidence>
<dbReference type="GO" id="GO:0015744">
    <property type="term" value="P:succinate transport"/>
    <property type="evidence" value="ECO:0007669"/>
    <property type="project" value="TreeGrafter"/>
</dbReference>
<feature type="transmembrane region" description="Helical" evidence="8">
    <location>
        <begin position="116"/>
        <end position="138"/>
    </location>
</feature>
<keyword evidence="11" id="KW-1185">Reference proteome</keyword>
<comment type="subcellular location">
    <subcellularLocation>
        <location evidence="1">Cell membrane</location>
        <topology evidence="1">Multi-pass membrane protein</topology>
    </subcellularLocation>
</comment>
<dbReference type="InterPro" id="IPR024528">
    <property type="entry name" value="ThrE_2"/>
</dbReference>
<evidence type="ECO:0000256" key="3">
    <source>
        <dbReference type="ARBA" id="ARBA00022519"/>
    </source>
</evidence>
<protein>
    <recommendedName>
        <fullName evidence="9">Threonine/Serine exporter ThrE domain-containing protein</fullName>
    </recommendedName>
</protein>
<evidence type="ECO:0000313" key="10">
    <source>
        <dbReference type="EMBL" id="AVD71710.1"/>
    </source>
</evidence>
<dbReference type="Pfam" id="PF12821">
    <property type="entry name" value="ThrE_2"/>
    <property type="match status" value="1"/>
</dbReference>
<reference evidence="10 11" key="1">
    <citation type="journal article" date="2018" name="MBio">
        <title>Insights into the evolution of host association through the isolation and characterization of a novel human periodontal pathobiont, Desulfobulbus oralis.</title>
        <authorList>
            <person name="Cross K.L."/>
            <person name="Chirania P."/>
            <person name="Xiong W."/>
            <person name="Beall C.J."/>
            <person name="Elkins J.G."/>
            <person name="Giannone R.J."/>
            <person name="Griffen A.L."/>
            <person name="Guss A.M."/>
            <person name="Hettich R.L."/>
            <person name="Joshi S.S."/>
            <person name="Mokrzan E.M."/>
            <person name="Martin R.K."/>
            <person name="Zhulin I.B."/>
            <person name="Leys E.J."/>
            <person name="Podar M."/>
        </authorList>
    </citation>
    <scope>NUCLEOTIDE SEQUENCE [LARGE SCALE GENOMIC DNA]</scope>
    <source>
        <strain evidence="10 11">ORNL</strain>
    </source>
</reference>
<evidence type="ECO:0000256" key="6">
    <source>
        <dbReference type="ARBA" id="ARBA00023136"/>
    </source>
</evidence>
<organism evidence="10 11">
    <name type="scientific">Desulfobulbus oralis</name>
    <dbReference type="NCBI Taxonomy" id="1986146"/>
    <lineage>
        <taxon>Bacteria</taxon>
        <taxon>Pseudomonadati</taxon>
        <taxon>Thermodesulfobacteriota</taxon>
        <taxon>Desulfobulbia</taxon>
        <taxon>Desulfobulbales</taxon>
        <taxon>Desulfobulbaceae</taxon>
        <taxon>Desulfobulbus</taxon>
    </lineage>
</organism>
<keyword evidence="6 8" id="KW-0472">Membrane</keyword>
<dbReference type="Proteomes" id="UP000239867">
    <property type="component" value="Chromosome"/>
</dbReference>
<keyword evidence="5 8" id="KW-1133">Transmembrane helix</keyword>
<evidence type="ECO:0000256" key="2">
    <source>
        <dbReference type="ARBA" id="ARBA00022475"/>
    </source>
</evidence>
<dbReference type="AlphaFoldDB" id="A0A2L1GPV3"/>
<dbReference type="PANTHER" id="PTHR34390">
    <property type="entry name" value="UPF0442 PROTEIN YJJB-RELATED"/>
    <property type="match status" value="1"/>
</dbReference>
<dbReference type="PANTHER" id="PTHR34390:SF1">
    <property type="entry name" value="SUCCINATE TRANSPORTER SUBUNIT YJJB-RELATED"/>
    <property type="match status" value="1"/>
</dbReference>
<evidence type="ECO:0000256" key="1">
    <source>
        <dbReference type="ARBA" id="ARBA00004651"/>
    </source>
</evidence>
<accession>A0A2L1GPV3</accession>
<sequence length="142" mass="15299">MAVLAAFFGSLGFALLYNMRGKRILVPAVGGAFFWGFYLVFVQVTGNPYLGFFISAVLLTAYAEVWAIVLKTPVTVPLIPTVIPFIPGGGLYYSVNALLRGDLHAFAGKAAQTMGLALALAVGIMLATSLAKLLRFYYENIR</sequence>
<evidence type="ECO:0000256" key="8">
    <source>
        <dbReference type="SAM" id="Phobius"/>
    </source>
</evidence>
<keyword evidence="3" id="KW-0997">Cell inner membrane</keyword>
<dbReference type="OrthoDB" id="9810047at2"/>
<evidence type="ECO:0000313" key="11">
    <source>
        <dbReference type="Proteomes" id="UP000239867"/>
    </source>
</evidence>
<dbReference type="InterPro" id="IPR050539">
    <property type="entry name" value="ThrE_Dicarb/AminoAcid_Exp"/>
</dbReference>
<evidence type="ECO:0000256" key="4">
    <source>
        <dbReference type="ARBA" id="ARBA00022692"/>
    </source>
</evidence>
<keyword evidence="4 8" id="KW-0812">Transmembrane</keyword>
<evidence type="ECO:0000256" key="5">
    <source>
        <dbReference type="ARBA" id="ARBA00022989"/>
    </source>
</evidence>